<dbReference type="Proteomes" id="UP000617979">
    <property type="component" value="Unassembled WGS sequence"/>
</dbReference>
<evidence type="ECO:0000256" key="1">
    <source>
        <dbReference type="SAM" id="Phobius"/>
    </source>
</evidence>
<keyword evidence="1" id="KW-1133">Transmembrane helix</keyword>
<evidence type="ECO:0008006" key="4">
    <source>
        <dbReference type="Google" id="ProtNLM"/>
    </source>
</evidence>
<evidence type="ECO:0000313" key="2">
    <source>
        <dbReference type="EMBL" id="GGA58911.1"/>
    </source>
</evidence>
<proteinExistence type="predicted"/>
<evidence type="ECO:0000313" key="3">
    <source>
        <dbReference type="Proteomes" id="UP000617979"/>
    </source>
</evidence>
<keyword evidence="3" id="KW-1185">Reference proteome</keyword>
<dbReference type="EMBL" id="BMEX01000036">
    <property type="protein sequence ID" value="GGA58911.1"/>
    <property type="molecule type" value="Genomic_DNA"/>
</dbReference>
<accession>A0ABQ1H533</accession>
<name>A0ABQ1H533_9BACL</name>
<organism evidence="2 3">
    <name type="scientific">Kroppenstedtia guangzhouensis</name>
    <dbReference type="NCBI Taxonomy" id="1274356"/>
    <lineage>
        <taxon>Bacteria</taxon>
        <taxon>Bacillati</taxon>
        <taxon>Bacillota</taxon>
        <taxon>Bacilli</taxon>
        <taxon>Bacillales</taxon>
        <taxon>Thermoactinomycetaceae</taxon>
        <taxon>Kroppenstedtia</taxon>
    </lineage>
</organism>
<keyword evidence="1" id="KW-0812">Transmembrane</keyword>
<reference evidence="3" key="1">
    <citation type="journal article" date="2019" name="Int. J. Syst. Evol. Microbiol.">
        <title>The Global Catalogue of Microorganisms (GCM) 10K type strain sequencing project: providing services to taxonomists for standard genome sequencing and annotation.</title>
        <authorList>
            <consortium name="The Broad Institute Genomics Platform"/>
            <consortium name="The Broad Institute Genome Sequencing Center for Infectious Disease"/>
            <person name="Wu L."/>
            <person name="Ma J."/>
        </authorList>
    </citation>
    <scope>NUCLEOTIDE SEQUENCE [LARGE SCALE GENOMIC DNA]</scope>
    <source>
        <strain evidence="3">CGMCC 1.12404</strain>
    </source>
</reference>
<feature type="transmembrane region" description="Helical" evidence="1">
    <location>
        <begin position="7"/>
        <end position="25"/>
    </location>
</feature>
<protein>
    <recommendedName>
        <fullName evidence="4">Lipoprotein</fullName>
    </recommendedName>
</protein>
<sequence length="111" mass="12266">MRMNLKKVYKIGSFALIGCGIFRFFDGIHGTPDVPNGDVPLGIPWSPYFMGYVEGDFYVGAKSLGTIFFPGVEFLMGVPIPVIWPALLGVLFLWTSPHPARTEANERVMGK</sequence>
<keyword evidence="1" id="KW-0472">Membrane</keyword>
<gene>
    <name evidence="2" type="ORF">GCM10007416_35100</name>
</gene>
<feature type="transmembrane region" description="Helical" evidence="1">
    <location>
        <begin position="74"/>
        <end position="94"/>
    </location>
</feature>
<comment type="caution">
    <text evidence="2">The sequence shown here is derived from an EMBL/GenBank/DDBJ whole genome shotgun (WGS) entry which is preliminary data.</text>
</comment>